<dbReference type="PRINTS" id="PR01023">
    <property type="entry name" value="NAFLGMOTY"/>
</dbReference>
<dbReference type="SUPFAM" id="SSF103088">
    <property type="entry name" value="OmpA-like"/>
    <property type="match status" value="1"/>
</dbReference>
<dbReference type="Pfam" id="PF00691">
    <property type="entry name" value="OmpA"/>
    <property type="match status" value="1"/>
</dbReference>
<dbReference type="PRINTS" id="PR01021">
    <property type="entry name" value="OMPADOMAIN"/>
</dbReference>
<keyword evidence="2 4" id="KW-0472">Membrane</keyword>
<gene>
    <name evidence="7" type="ORF">ACFOW7_16255</name>
</gene>
<dbReference type="Pfam" id="PF13441">
    <property type="entry name" value="Gly-zipper_YMGG"/>
    <property type="match status" value="1"/>
</dbReference>
<keyword evidence="8" id="KW-1185">Reference proteome</keyword>
<keyword evidence="3" id="KW-0998">Cell outer membrane</keyword>
<evidence type="ECO:0000256" key="4">
    <source>
        <dbReference type="PROSITE-ProRule" id="PRU00473"/>
    </source>
</evidence>
<sequence length="224" mass="23560">MKRQGLILTLIALQLAGCATDEYGRSRPATKAEKGAVIGAVGGAVLGAAINHKNRGKGALIGAVGGGLAGAAIGSYMDNQARDLARVLAPEVGAGNIQIDKRADHSIKVTMTAATAFDSGSWAIKPGFYGTLDKIAKSVNTYGKTQITILGHTDDQGADQVNRELSFKRAEAVEAYLANRSVAPERLMATGRGEKEPIADNRSESGRARNRRVEIYLNPVRSEG</sequence>
<feature type="region of interest" description="Disordered" evidence="5">
    <location>
        <begin position="190"/>
        <end position="211"/>
    </location>
</feature>
<comment type="caution">
    <text evidence="7">The sequence shown here is derived from an EMBL/GenBank/DDBJ whole genome shotgun (WGS) entry which is preliminary data.</text>
</comment>
<feature type="domain" description="OmpA-like" evidence="6">
    <location>
        <begin position="103"/>
        <end position="221"/>
    </location>
</feature>
<evidence type="ECO:0000313" key="8">
    <source>
        <dbReference type="Proteomes" id="UP001595791"/>
    </source>
</evidence>
<dbReference type="InterPro" id="IPR006664">
    <property type="entry name" value="OMP_bac"/>
</dbReference>
<dbReference type="EMBL" id="JBHSBU010000001">
    <property type="protein sequence ID" value="MFC4160892.1"/>
    <property type="molecule type" value="Genomic_DNA"/>
</dbReference>
<name>A0ABV8MRN6_9NEIS</name>
<dbReference type="PANTHER" id="PTHR30329">
    <property type="entry name" value="STATOR ELEMENT OF FLAGELLAR MOTOR COMPLEX"/>
    <property type="match status" value="1"/>
</dbReference>
<comment type="subcellular location">
    <subcellularLocation>
        <location evidence="1">Cell outer membrane</location>
    </subcellularLocation>
</comment>
<protein>
    <submittedName>
        <fullName evidence="7">OmpA family protein</fullName>
    </submittedName>
</protein>
<dbReference type="InterPro" id="IPR050330">
    <property type="entry name" value="Bact_OuterMem_StrucFunc"/>
</dbReference>
<evidence type="ECO:0000259" key="6">
    <source>
        <dbReference type="PROSITE" id="PS51123"/>
    </source>
</evidence>
<dbReference type="RefSeq" id="WP_378166211.1">
    <property type="nucleotide sequence ID" value="NZ_JBHSBU010000001.1"/>
</dbReference>
<evidence type="ECO:0000313" key="7">
    <source>
        <dbReference type="EMBL" id="MFC4160892.1"/>
    </source>
</evidence>
<evidence type="ECO:0000256" key="3">
    <source>
        <dbReference type="ARBA" id="ARBA00023237"/>
    </source>
</evidence>
<feature type="compositionally biased region" description="Basic and acidic residues" evidence="5">
    <location>
        <begin position="192"/>
        <end position="211"/>
    </location>
</feature>
<dbReference type="InterPro" id="IPR006665">
    <property type="entry name" value="OmpA-like"/>
</dbReference>
<dbReference type="Gene3D" id="3.30.1330.60">
    <property type="entry name" value="OmpA-like domain"/>
    <property type="match status" value="1"/>
</dbReference>
<organism evidence="7 8">
    <name type="scientific">Chitinimonas lacunae</name>
    <dbReference type="NCBI Taxonomy" id="1963018"/>
    <lineage>
        <taxon>Bacteria</taxon>
        <taxon>Pseudomonadati</taxon>
        <taxon>Pseudomonadota</taxon>
        <taxon>Betaproteobacteria</taxon>
        <taxon>Neisseriales</taxon>
        <taxon>Chitinibacteraceae</taxon>
        <taxon>Chitinimonas</taxon>
    </lineage>
</organism>
<evidence type="ECO:0000256" key="2">
    <source>
        <dbReference type="ARBA" id="ARBA00023136"/>
    </source>
</evidence>
<dbReference type="CDD" id="cd07185">
    <property type="entry name" value="OmpA_C-like"/>
    <property type="match status" value="1"/>
</dbReference>
<evidence type="ECO:0000256" key="5">
    <source>
        <dbReference type="SAM" id="MobiDB-lite"/>
    </source>
</evidence>
<dbReference type="InterPro" id="IPR036737">
    <property type="entry name" value="OmpA-like_sf"/>
</dbReference>
<dbReference type="InterPro" id="IPR027367">
    <property type="entry name" value="Gly-zipper_YMGG"/>
</dbReference>
<dbReference type="PROSITE" id="PS51123">
    <property type="entry name" value="OMPA_2"/>
    <property type="match status" value="1"/>
</dbReference>
<dbReference type="PANTHER" id="PTHR30329:SF21">
    <property type="entry name" value="LIPOPROTEIN YIAD-RELATED"/>
    <property type="match status" value="1"/>
</dbReference>
<reference evidence="8" key="1">
    <citation type="journal article" date="2019" name="Int. J. Syst. Evol. Microbiol.">
        <title>The Global Catalogue of Microorganisms (GCM) 10K type strain sequencing project: providing services to taxonomists for standard genome sequencing and annotation.</title>
        <authorList>
            <consortium name="The Broad Institute Genomics Platform"/>
            <consortium name="The Broad Institute Genome Sequencing Center for Infectious Disease"/>
            <person name="Wu L."/>
            <person name="Ma J."/>
        </authorList>
    </citation>
    <scope>NUCLEOTIDE SEQUENCE [LARGE SCALE GENOMIC DNA]</scope>
    <source>
        <strain evidence="8">LMG 29894</strain>
    </source>
</reference>
<accession>A0ABV8MRN6</accession>
<evidence type="ECO:0000256" key="1">
    <source>
        <dbReference type="ARBA" id="ARBA00004442"/>
    </source>
</evidence>
<dbReference type="Proteomes" id="UP001595791">
    <property type="component" value="Unassembled WGS sequence"/>
</dbReference>
<proteinExistence type="predicted"/>